<comment type="function">
    <text evidence="8">Membrane-associated protein that warps the membrane surface to access and bind aromatic isoprenes with high specificity, including ubiquinone (CoQ) isoprene intermediates and presents them directly to Coq7, therefore facilitating the Coq7-mediated hydroxylase step. Participates in the biosynthesis of coenzyme Q, also named ubiquinone, an essential lipid-soluble electron transporter for aerobic cellular respiration.</text>
</comment>
<feature type="compositionally biased region" description="Low complexity" evidence="9">
    <location>
        <begin position="290"/>
        <end position="302"/>
    </location>
</feature>
<dbReference type="Proteomes" id="UP000681722">
    <property type="component" value="Unassembled WGS sequence"/>
</dbReference>
<comment type="pathway">
    <text evidence="2 8">Cofactor biosynthesis; ubiquinone biosynthesis.</text>
</comment>
<dbReference type="Gene3D" id="1.10.357.10">
    <property type="entry name" value="Tetracycline Repressor, domain 2"/>
    <property type="match status" value="1"/>
</dbReference>
<evidence type="ECO:0000313" key="15">
    <source>
        <dbReference type="Proteomes" id="UP000663829"/>
    </source>
</evidence>
<feature type="region of interest" description="Disordered" evidence="9">
    <location>
        <begin position="31"/>
        <end position="364"/>
    </location>
</feature>
<feature type="compositionally biased region" description="Polar residues" evidence="9">
    <location>
        <begin position="48"/>
        <end position="58"/>
    </location>
</feature>
<feature type="compositionally biased region" description="Low complexity" evidence="9">
    <location>
        <begin position="267"/>
        <end position="278"/>
    </location>
</feature>
<feature type="compositionally biased region" description="Polar residues" evidence="9">
    <location>
        <begin position="392"/>
        <end position="412"/>
    </location>
</feature>
<dbReference type="GO" id="GO:0006744">
    <property type="term" value="P:ubiquinone biosynthetic process"/>
    <property type="evidence" value="ECO:0007669"/>
    <property type="project" value="UniProtKB-UniRule"/>
</dbReference>
<gene>
    <name evidence="12" type="ORF">GPM918_LOCUS3304</name>
    <name evidence="11" type="ORF">OVA965_LOCUS2678</name>
    <name evidence="14" type="ORF">SRO942_LOCUS3304</name>
    <name evidence="13" type="ORF">TMI583_LOCUS2677</name>
</gene>
<keyword evidence="15" id="KW-1185">Reference proteome</keyword>
<evidence type="ECO:0000313" key="12">
    <source>
        <dbReference type="EMBL" id="CAF0796919.1"/>
    </source>
</evidence>
<keyword evidence="4 8" id="KW-0831">Ubiquinone biosynthesis</keyword>
<proteinExistence type="inferred from homology"/>
<dbReference type="Proteomes" id="UP000682733">
    <property type="component" value="Unassembled WGS sequence"/>
</dbReference>
<dbReference type="Proteomes" id="UP000663829">
    <property type="component" value="Unassembled WGS sequence"/>
</dbReference>
<feature type="compositionally biased region" description="Low complexity" evidence="9">
    <location>
        <begin position="154"/>
        <end position="164"/>
    </location>
</feature>
<protein>
    <recommendedName>
        <fullName evidence="8">Ubiquinone biosynthesis protein</fullName>
    </recommendedName>
</protein>
<feature type="compositionally biased region" description="Low complexity" evidence="9">
    <location>
        <begin position="327"/>
        <end position="342"/>
    </location>
</feature>
<evidence type="ECO:0000259" key="10">
    <source>
        <dbReference type="Pfam" id="PF08511"/>
    </source>
</evidence>
<dbReference type="PANTHER" id="PTHR21427">
    <property type="entry name" value="UBIQUINONE BIOSYNTHESIS PROTEIN COQ9, MITOCHONDRIAL"/>
    <property type="match status" value="1"/>
</dbReference>
<dbReference type="EMBL" id="CAJNOQ010000400">
    <property type="protein sequence ID" value="CAF0796919.1"/>
    <property type="molecule type" value="Genomic_DNA"/>
</dbReference>
<evidence type="ECO:0000256" key="9">
    <source>
        <dbReference type="SAM" id="MobiDB-lite"/>
    </source>
</evidence>
<evidence type="ECO:0000256" key="3">
    <source>
        <dbReference type="ARBA" id="ARBA00010766"/>
    </source>
</evidence>
<comment type="similarity">
    <text evidence="3 8">Belongs to the COQ9 family.</text>
</comment>
<evidence type="ECO:0000256" key="1">
    <source>
        <dbReference type="ARBA" id="ARBA00004173"/>
    </source>
</evidence>
<dbReference type="PANTHER" id="PTHR21427:SF19">
    <property type="entry name" value="UBIQUINONE BIOSYNTHESIS PROTEIN COQ9, MITOCHONDRIAL"/>
    <property type="match status" value="1"/>
</dbReference>
<dbReference type="InterPro" id="IPR013718">
    <property type="entry name" value="COQ9_C"/>
</dbReference>
<organism evidence="12 15">
    <name type="scientific">Didymodactylos carnosus</name>
    <dbReference type="NCBI Taxonomy" id="1234261"/>
    <lineage>
        <taxon>Eukaryota</taxon>
        <taxon>Metazoa</taxon>
        <taxon>Spiralia</taxon>
        <taxon>Gnathifera</taxon>
        <taxon>Rotifera</taxon>
        <taxon>Eurotatoria</taxon>
        <taxon>Bdelloidea</taxon>
        <taxon>Philodinida</taxon>
        <taxon>Philodinidae</taxon>
        <taxon>Didymodactylos</taxon>
    </lineage>
</organism>
<evidence type="ECO:0000256" key="8">
    <source>
        <dbReference type="RuleBase" id="RU366063"/>
    </source>
</evidence>
<dbReference type="EMBL" id="CAJNOK010000590">
    <property type="protein sequence ID" value="CAF0763376.1"/>
    <property type="molecule type" value="Genomic_DNA"/>
</dbReference>
<feature type="domain" description="COQ9 C-terminal" evidence="10">
    <location>
        <begin position="536"/>
        <end position="600"/>
    </location>
</feature>
<evidence type="ECO:0000256" key="7">
    <source>
        <dbReference type="ARBA" id="ARBA00023128"/>
    </source>
</evidence>
<comment type="subcellular location">
    <subcellularLocation>
        <location evidence="1 8">Mitochondrion</location>
    </subcellularLocation>
</comment>
<dbReference type="UniPathway" id="UPA00232"/>
<evidence type="ECO:0000256" key="2">
    <source>
        <dbReference type="ARBA" id="ARBA00004749"/>
    </source>
</evidence>
<dbReference type="GO" id="GO:0005743">
    <property type="term" value="C:mitochondrial inner membrane"/>
    <property type="evidence" value="ECO:0007669"/>
    <property type="project" value="TreeGrafter"/>
</dbReference>
<feature type="compositionally biased region" description="Polar residues" evidence="9">
    <location>
        <begin position="222"/>
        <end position="247"/>
    </location>
</feature>
<evidence type="ECO:0000313" key="11">
    <source>
        <dbReference type="EMBL" id="CAF0763376.1"/>
    </source>
</evidence>
<evidence type="ECO:0000256" key="5">
    <source>
        <dbReference type="ARBA" id="ARBA00022946"/>
    </source>
</evidence>
<evidence type="ECO:0000313" key="13">
    <source>
        <dbReference type="EMBL" id="CAF3543342.1"/>
    </source>
</evidence>
<sequence>MDLLAYTERGVSRVPLLSRYNIIDFRLYSSGNKTNNVKDKQPPEAVSFETSGRTSENPVWSIKDQASHKTKLSGSHEHDSKPLADSSPTPTPTPTPTSSPVASTTDQVHVGEGRMKSNSPVWSTVTDNYSGGATSKKEDKIDPSATFIPKRKYSTSSSKSSNTDKSAKRIDVHSDIYPPSTVENQTPISSKTDSSSTQEQVPSAQTTERTVWSAQRLDTVHTPGTSRPTTAFIPSSTDASSHRSTVYSPVGDINIADPFKTKNVLPTTSSKSSSNTISQPVSPPKPSADSITTTSSVNSTSTQDQPPLSEKTERTIWSAQRPDTVHTPGSSSPTTTFIPSSSDALSHRSTVYSPTGDINVTDPFDTSVPVEMASLEQRKSNIPPSAAKTFGGQDTSISSFRSTPTTADTNNRSTERPIQSKDQIRNEILREALKIVNEKGWSMDAIREGVRTRGHPSTVESLFSSEYDLVDYVVNDANKAMVKYMRERKEKGNINTEQLLVDGLKYRLSFIIPYTQTWNQALALGAIPQNAFREWKNLLDLADKAWHTVGDNSTDIDWYTKRLLLAAVYKSAEIYMVQDSSPDKANTLNYLDSRLNDFSSMANAKDSVGFLEELL</sequence>
<evidence type="ECO:0000313" key="14">
    <source>
        <dbReference type="EMBL" id="CAF3581636.1"/>
    </source>
</evidence>
<dbReference type="AlphaFoldDB" id="A0A813SJJ9"/>
<reference evidence="12" key="1">
    <citation type="submission" date="2021-02" db="EMBL/GenBank/DDBJ databases">
        <authorList>
            <person name="Nowell W R."/>
        </authorList>
    </citation>
    <scope>NUCLEOTIDE SEQUENCE</scope>
</reference>
<feature type="compositionally biased region" description="Basic and acidic residues" evidence="9">
    <location>
        <begin position="165"/>
        <end position="174"/>
    </location>
</feature>
<keyword evidence="5" id="KW-0809">Transit peptide</keyword>
<feature type="region of interest" description="Disordered" evidence="9">
    <location>
        <begin position="378"/>
        <end position="418"/>
    </location>
</feature>
<keyword evidence="6 8" id="KW-0446">Lipid-binding</keyword>
<dbReference type="NCBIfam" id="TIGR02396">
    <property type="entry name" value="diverge_rpsU"/>
    <property type="match status" value="1"/>
</dbReference>
<feature type="compositionally biased region" description="Polar residues" evidence="9">
    <location>
        <begin position="116"/>
        <end position="133"/>
    </location>
</feature>
<dbReference type="OrthoDB" id="619536at2759"/>
<accession>A0A813SJJ9</accession>
<comment type="caution">
    <text evidence="12">The sequence shown here is derived from an EMBL/GenBank/DDBJ whole genome shotgun (WGS) entry which is preliminary data.</text>
</comment>
<dbReference type="EMBL" id="CAJOBC010000400">
    <property type="protein sequence ID" value="CAF3581636.1"/>
    <property type="molecule type" value="Genomic_DNA"/>
</dbReference>
<dbReference type="Proteomes" id="UP000677228">
    <property type="component" value="Unassembled WGS sequence"/>
</dbReference>
<evidence type="ECO:0000256" key="4">
    <source>
        <dbReference type="ARBA" id="ARBA00022688"/>
    </source>
</evidence>
<dbReference type="EMBL" id="CAJOBA010000590">
    <property type="protein sequence ID" value="CAF3543342.1"/>
    <property type="molecule type" value="Genomic_DNA"/>
</dbReference>
<feature type="compositionally biased region" description="Polar residues" evidence="9">
    <location>
        <begin position="343"/>
        <end position="358"/>
    </location>
</feature>
<dbReference type="GO" id="GO:0008289">
    <property type="term" value="F:lipid binding"/>
    <property type="evidence" value="ECO:0007669"/>
    <property type="project" value="UniProtKB-UniRule"/>
</dbReference>
<keyword evidence="7 8" id="KW-0496">Mitochondrion</keyword>
<dbReference type="Pfam" id="PF08511">
    <property type="entry name" value="COQ9"/>
    <property type="match status" value="1"/>
</dbReference>
<dbReference type="InterPro" id="IPR012762">
    <property type="entry name" value="Ubiq_biosynth_COQ9"/>
</dbReference>
<feature type="compositionally biased region" description="Polar residues" evidence="9">
    <location>
        <begin position="181"/>
        <end position="213"/>
    </location>
</feature>
<name>A0A813SJJ9_9BILA</name>
<evidence type="ECO:0000256" key="6">
    <source>
        <dbReference type="ARBA" id="ARBA00023121"/>
    </source>
</evidence>